<evidence type="ECO:0000313" key="2">
    <source>
        <dbReference type="EMBL" id="JAD88865.1"/>
    </source>
</evidence>
<name>A0A0A9DT74_ARUDO</name>
<dbReference type="AlphaFoldDB" id="A0A0A9DT74"/>
<dbReference type="EMBL" id="GBRH01209030">
    <property type="protein sequence ID" value="JAD88865.1"/>
    <property type="molecule type" value="Transcribed_RNA"/>
</dbReference>
<protein>
    <recommendedName>
        <fullName evidence="3">Secreted protein</fullName>
    </recommendedName>
</protein>
<sequence>MLLHYGLLMLLQFASLERSIMSKHCIEEADVFSAPQILECQRSKKTLESGILKKRRKEANLHVGGCILRTRPLLAIARLSNLKVRSTDLPKRSSPRC</sequence>
<keyword evidence="1" id="KW-0732">Signal</keyword>
<proteinExistence type="predicted"/>
<feature type="signal peptide" evidence="1">
    <location>
        <begin position="1"/>
        <end position="22"/>
    </location>
</feature>
<accession>A0A0A9DT74</accession>
<evidence type="ECO:0008006" key="3">
    <source>
        <dbReference type="Google" id="ProtNLM"/>
    </source>
</evidence>
<reference evidence="2" key="2">
    <citation type="journal article" date="2015" name="Data Brief">
        <title>Shoot transcriptome of the giant reed, Arundo donax.</title>
        <authorList>
            <person name="Barrero R.A."/>
            <person name="Guerrero F.D."/>
            <person name="Moolhuijzen P."/>
            <person name="Goolsby J.A."/>
            <person name="Tidwell J."/>
            <person name="Bellgard S.E."/>
            <person name="Bellgard M.I."/>
        </authorList>
    </citation>
    <scope>NUCLEOTIDE SEQUENCE</scope>
    <source>
        <tissue evidence="2">Shoot tissue taken approximately 20 cm above the soil surface</tissue>
    </source>
</reference>
<evidence type="ECO:0000256" key="1">
    <source>
        <dbReference type="SAM" id="SignalP"/>
    </source>
</evidence>
<organism evidence="2">
    <name type="scientific">Arundo donax</name>
    <name type="common">Giant reed</name>
    <name type="synonym">Donax arundinaceus</name>
    <dbReference type="NCBI Taxonomy" id="35708"/>
    <lineage>
        <taxon>Eukaryota</taxon>
        <taxon>Viridiplantae</taxon>
        <taxon>Streptophyta</taxon>
        <taxon>Embryophyta</taxon>
        <taxon>Tracheophyta</taxon>
        <taxon>Spermatophyta</taxon>
        <taxon>Magnoliopsida</taxon>
        <taxon>Liliopsida</taxon>
        <taxon>Poales</taxon>
        <taxon>Poaceae</taxon>
        <taxon>PACMAD clade</taxon>
        <taxon>Arundinoideae</taxon>
        <taxon>Arundineae</taxon>
        <taxon>Arundo</taxon>
    </lineage>
</organism>
<reference evidence="2" key="1">
    <citation type="submission" date="2014-09" db="EMBL/GenBank/DDBJ databases">
        <authorList>
            <person name="Magalhaes I.L.F."/>
            <person name="Oliveira U."/>
            <person name="Santos F.R."/>
            <person name="Vidigal T.H.D.A."/>
            <person name="Brescovit A.D."/>
            <person name="Santos A.J."/>
        </authorList>
    </citation>
    <scope>NUCLEOTIDE SEQUENCE</scope>
    <source>
        <tissue evidence="2">Shoot tissue taken approximately 20 cm above the soil surface</tissue>
    </source>
</reference>
<feature type="chain" id="PRO_5002046607" description="Secreted protein" evidence="1">
    <location>
        <begin position="23"/>
        <end position="97"/>
    </location>
</feature>